<keyword evidence="2" id="KW-1185">Reference proteome</keyword>
<reference evidence="2" key="1">
    <citation type="journal article" date="2019" name="Int. J. Syst. Evol. Microbiol.">
        <title>The Global Catalogue of Microorganisms (GCM) 10K type strain sequencing project: providing services to taxonomists for standard genome sequencing and annotation.</title>
        <authorList>
            <consortium name="The Broad Institute Genomics Platform"/>
            <consortium name="The Broad Institute Genome Sequencing Center for Infectious Disease"/>
            <person name="Wu L."/>
            <person name="Ma J."/>
        </authorList>
    </citation>
    <scope>NUCLEOTIDE SEQUENCE [LARGE SCALE GENOMIC DNA]</scope>
    <source>
        <strain evidence="2">JCM 17085</strain>
    </source>
</reference>
<gene>
    <name evidence="1" type="ORF">GCM10022392_03700</name>
</gene>
<evidence type="ECO:0000313" key="1">
    <source>
        <dbReference type="EMBL" id="GAA4086044.1"/>
    </source>
</evidence>
<dbReference type="PANTHER" id="PTHR34986">
    <property type="entry name" value="EVOLVED BETA-GALACTOSIDASE SUBUNIT BETA"/>
    <property type="match status" value="1"/>
</dbReference>
<dbReference type="NCBIfam" id="TIGR00022">
    <property type="entry name" value="YhcH/YjgK/YiaL family protein"/>
    <property type="match status" value="1"/>
</dbReference>
<dbReference type="EMBL" id="BAABCV010000001">
    <property type="protein sequence ID" value="GAA4086044.1"/>
    <property type="molecule type" value="Genomic_DNA"/>
</dbReference>
<evidence type="ECO:0000313" key="2">
    <source>
        <dbReference type="Proteomes" id="UP001500841"/>
    </source>
</evidence>
<comment type="caution">
    <text evidence="1">The sequence shown here is derived from an EMBL/GenBank/DDBJ whole genome shotgun (WGS) entry which is preliminary data.</text>
</comment>
<dbReference type="PANTHER" id="PTHR34986:SF1">
    <property type="entry name" value="PROTEIN YIAL"/>
    <property type="match status" value="1"/>
</dbReference>
<dbReference type="Proteomes" id="UP001500841">
    <property type="component" value="Unassembled WGS sequence"/>
</dbReference>
<proteinExistence type="predicted"/>
<organism evidence="1 2">
    <name type="scientific">Mucilaginibacter panaciglaebae</name>
    <dbReference type="NCBI Taxonomy" id="502331"/>
    <lineage>
        <taxon>Bacteria</taxon>
        <taxon>Pseudomonadati</taxon>
        <taxon>Bacteroidota</taxon>
        <taxon>Sphingobacteriia</taxon>
        <taxon>Sphingobacteriales</taxon>
        <taxon>Sphingobacteriaceae</taxon>
        <taxon>Mucilaginibacter</taxon>
    </lineage>
</organism>
<dbReference type="RefSeq" id="WP_345100724.1">
    <property type="nucleotide sequence ID" value="NZ_BAABCV010000001.1"/>
</dbReference>
<dbReference type="InterPro" id="IPR004375">
    <property type="entry name" value="NanQ/TabA/YiaL"/>
</dbReference>
<accession>A0ABP7WD61</accession>
<dbReference type="Pfam" id="PF04074">
    <property type="entry name" value="DUF386"/>
    <property type="match status" value="1"/>
</dbReference>
<name>A0ABP7WD61_9SPHI</name>
<dbReference type="Gene3D" id="2.60.120.370">
    <property type="entry name" value="YhcH/YjgK/YiaL"/>
    <property type="match status" value="1"/>
</dbReference>
<protein>
    <submittedName>
        <fullName evidence="1">YhcH/YjgK/YiaL family protein</fullName>
    </submittedName>
</protein>
<sequence length="153" mass="17423">MIIDTLKNAERYYTLHSGFKTAFEYLNSTNLAALENGVIELGDGIRVIVSNDPGRTREAAAKIFECHNQNIDIQVCIHGLETMGWKPRADCQQVEVPYNPEKDYMFYNDEPDTYFSLKNGQYVIFFPEDVHAPMIGEGLIKKLVVKVPVYSIL</sequence>
<dbReference type="InterPro" id="IPR037012">
    <property type="entry name" value="NanQ/TabA/YiaL_sf"/>
</dbReference>
<dbReference type="SUPFAM" id="SSF51197">
    <property type="entry name" value="Clavaminate synthase-like"/>
    <property type="match status" value="1"/>
</dbReference>